<dbReference type="PANTHER" id="PTHR13208:SF2">
    <property type="entry name" value="MEDIATOR OF RNA POLYMERASE II TRANSCRIPTION SUBUNIT 4"/>
    <property type="match status" value="1"/>
</dbReference>
<feature type="compositionally biased region" description="Low complexity" evidence="9">
    <location>
        <begin position="201"/>
        <end position="230"/>
    </location>
</feature>
<name>A0A8S9ZY55_9BILA</name>
<dbReference type="PANTHER" id="PTHR13208">
    <property type="entry name" value="MEDIATOR OF RNA POLYMERASE II TRANSCRIPTION SUBUNIT 4"/>
    <property type="match status" value="1"/>
</dbReference>
<feature type="region of interest" description="Disordered" evidence="9">
    <location>
        <begin position="199"/>
        <end position="262"/>
    </location>
</feature>
<dbReference type="GO" id="GO:0016592">
    <property type="term" value="C:mediator complex"/>
    <property type="evidence" value="ECO:0007669"/>
    <property type="project" value="InterPro"/>
</dbReference>
<feature type="region of interest" description="Disordered" evidence="9">
    <location>
        <begin position="293"/>
        <end position="335"/>
    </location>
</feature>
<dbReference type="OrthoDB" id="1929813at2759"/>
<keyword evidence="4 8" id="KW-0805">Transcription regulation</keyword>
<evidence type="ECO:0000256" key="6">
    <source>
        <dbReference type="ARBA" id="ARBA00023242"/>
    </source>
</evidence>
<dbReference type="GO" id="GO:0006357">
    <property type="term" value="P:regulation of transcription by RNA polymerase II"/>
    <property type="evidence" value="ECO:0007669"/>
    <property type="project" value="InterPro"/>
</dbReference>
<comment type="similarity">
    <text evidence="2 8">Belongs to the Mediator complex subunit 4 family.</text>
</comment>
<evidence type="ECO:0000313" key="11">
    <source>
        <dbReference type="Proteomes" id="UP000605970"/>
    </source>
</evidence>
<dbReference type="EMBL" id="JABEBT010000014">
    <property type="protein sequence ID" value="KAF7638190.1"/>
    <property type="molecule type" value="Genomic_DNA"/>
</dbReference>
<feature type="compositionally biased region" description="Low complexity" evidence="9">
    <location>
        <begin position="319"/>
        <end position="328"/>
    </location>
</feature>
<evidence type="ECO:0000256" key="1">
    <source>
        <dbReference type="ARBA" id="ARBA00004123"/>
    </source>
</evidence>
<protein>
    <recommendedName>
        <fullName evidence="3 8">Mediator of RNA polymerase II transcription subunit 4</fullName>
    </recommendedName>
    <alternativeName>
        <fullName evidence="7 8">Mediator complex subunit 4</fullName>
    </alternativeName>
</protein>
<dbReference type="InterPro" id="IPR019258">
    <property type="entry name" value="Mediator_Med4"/>
</dbReference>
<comment type="function">
    <text evidence="8">Component of the Mediator complex, a coactivator involved in the regulated transcription of nearly all RNA polymerase II-dependent genes. Mediator functions as a bridge to convey information from gene-specific regulatory proteins to the basal RNA polymerase II transcription machinery. Mediator is recruited to promoters by direct interactions with regulatory proteins and serves as a scaffold for the assembly of a functional preinitiation complex with RNA polymerase II and the general transcription factors.</text>
</comment>
<evidence type="ECO:0000256" key="2">
    <source>
        <dbReference type="ARBA" id="ARBA00009626"/>
    </source>
</evidence>
<keyword evidence="5 8" id="KW-0804">Transcription</keyword>
<evidence type="ECO:0000256" key="4">
    <source>
        <dbReference type="ARBA" id="ARBA00023015"/>
    </source>
</evidence>
<evidence type="ECO:0000256" key="7">
    <source>
        <dbReference type="ARBA" id="ARBA00031257"/>
    </source>
</evidence>
<gene>
    <name evidence="8" type="primary">MED4</name>
    <name evidence="10" type="ORF">Mgra_00002418</name>
</gene>
<evidence type="ECO:0000256" key="8">
    <source>
        <dbReference type="RuleBase" id="RU364141"/>
    </source>
</evidence>
<dbReference type="AlphaFoldDB" id="A0A8S9ZY55"/>
<evidence type="ECO:0000256" key="5">
    <source>
        <dbReference type="ARBA" id="ARBA00023163"/>
    </source>
</evidence>
<organism evidence="10 11">
    <name type="scientific">Meloidogyne graminicola</name>
    <dbReference type="NCBI Taxonomy" id="189291"/>
    <lineage>
        <taxon>Eukaryota</taxon>
        <taxon>Metazoa</taxon>
        <taxon>Ecdysozoa</taxon>
        <taxon>Nematoda</taxon>
        <taxon>Chromadorea</taxon>
        <taxon>Rhabditida</taxon>
        <taxon>Tylenchina</taxon>
        <taxon>Tylenchomorpha</taxon>
        <taxon>Tylenchoidea</taxon>
        <taxon>Meloidogynidae</taxon>
        <taxon>Meloidogyninae</taxon>
        <taxon>Meloidogyne</taxon>
    </lineage>
</organism>
<evidence type="ECO:0000256" key="3">
    <source>
        <dbReference type="ARBA" id="ARBA00020629"/>
    </source>
</evidence>
<dbReference type="GO" id="GO:0003712">
    <property type="term" value="F:transcription coregulator activity"/>
    <property type="evidence" value="ECO:0007669"/>
    <property type="project" value="InterPro"/>
</dbReference>
<sequence length="335" mass="37210">MYLKNLGLKEQLTDVINDLESFIKHILECLYVEKNFTENELQLKISFTLEQYNQKLKEFVDLLNRVNVHQEREAYIKTLEGLVDSRENLISRIGSELKTIENSLVEATFQAEKKLKSVKQSETNRVFSEDIVRYAHLISKNNSVASSVYWQQGDPSRPYPTEANFRQVNAPNALFNVPGMPQQKIFTPNSRVTSANAFINALGGPPTSGSTGSPRGRPPGSGASRLSSPAMRNIPKILQRSSSQQSPRFGMMMGTSNQQQGQMISPSNAISMQTQNPQNSFIMSNNQQVQMSINLPPGLKQQQPGNDGTMQIPKVEQMSSDSSSSSSSGDEDDGK</sequence>
<comment type="subcellular location">
    <subcellularLocation>
        <location evidence="1 8">Nucleus</location>
    </subcellularLocation>
</comment>
<feature type="compositionally biased region" description="Polar residues" evidence="9">
    <location>
        <begin position="300"/>
        <end position="309"/>
    </location>
</feature>
<dbReference type="Pfam" id="PF10018">
    <property type="entry name" value="Med4"/>
    <property type="match status" value="1"/>
</dbReference>
<proteinExistence type="inferred from homology"/>
<dbReference type="Proteomes" id="UP000605970">
    <property type="component" value="Unassembled WGS sequence"/>
</dbReference>
<keyword evidence="8" id="KW-0010">Activator</keyword>
<evidence type="ECO:0000313" key="10">
    <source>
        <dbReference type="EMBL" id="KAF7638190.1"/>
    </source>
</evidence>
<dbReference type="GO" id="GO:0070847">
    <property type="term" value="C:core mediator complex"/>
    <property type="evidence" value="ECO:0007669"/>
    <property type="project" value="TreeGrafter"/>
</dbReference>
<reference evidence="10" key="1">
    <citation type="journal article" date="2020" name="Ecol. Evol.">
        <title>Genome structure and content of the rice root-knot nematode (Meloidogyne graminicola).</title>
        <authorList>
            <person name="Phan N.T."/>
            <person name="Danchin E.G.J."/>
            <person name="Klopp C."/>
            <person name="Perfus-Barbeoch L."/>
            <person name="Kozlowski D.K."/>
            <person name="Koutsovoulos G.D."/>
            <person name="Lopez-Roques C."/>
            <person name="Bouchez O."/>
            <person name="Zahm M."/>
            <person name="Besnard G."/>
            <person name="Bellafiore S."/>
        </authorList>
    </citation>
    <scope>NUCLEOTIDE SEQUENCE</scope>
    <source>
        <strain evidence="10">VN-18</strain>
    </source>
</reference>
<keyword evidence="6 8" id="KW-0539">Nucleus</keyword>
<comment type="caution">
    <text evidence="10">The sequence shown here is derived from an EMBL/GenBank/DDBJ whole genome shotgun (WGS) entry which is preliminary data.</text>
</comment>
<accession>A0A8S9ZY55</accession>
<comment type="subunit">
    <text evidence="8">Component of the Mediator complex.</text>
</comment>
<evidence type="ECO:0000256" key="9">
    <source>
        <dbReference type="SAM" id="MobiDB-lite"/>
    </source>
</evidence>
<keyword evidence="11" id="KW-1185">Reference proteome</keyword>